<name>A0A6A0AUL3_9ACTN</name>
<evidence type="ECO:0000313" key="1">
    <source>
        <dbReference type="EMBL" id="GFH36602.1"/>
    </source>
</evidence>
<sequence>MIPAFTALMWLACLGLLVILGAAGCALVLARRDRRDTARAARPHSARVGTAEQDAAAIDRPFLEIAAYRHDHGHRAWAWRCWGDGTCDGRLSLDHASEDGARRAACRHLTETHGAPDA</sequence>
<dbReference type="Proteomes" id="UP000484988">
    <property type="component" value="Unassembled WGS sequence"/>
</dbReference>
<evidence type="ECO:0000313" key="2">
    <source>
        <dbReference type="Proteomes" id="UP000484988"/>
    </source>
</evidence>
<keyword evidence="2" id="KW-1185">Reference proteome</keyword>
<dbReference type="EMBL" id="BLLG01000006">
    <property type="protein sequence ID" value="GFH36602.1"/>
    <property type="molecule type" value="Genomic_DNA"/>
</dbReference>
<protein>
    <submittedName>
        <fullName evidence="1">Uncharacterized protein</fullName>
    </submittedName>
</protein>
<accession>A0A6A0AUL3</accession>
<comment type="caution">
    <text evidence="1">The sequence shown here is derived from an EMBL/GenBank/DDBJ whole genome shotgun (WGS) entry which is preliminary data.</text>
</comment>
<reference evidence="1 2" key="1">
    <citation type="submission" date="2020-02" db="EMBL/GenBank/DDBJ databases">
        <title>Whole Genome Shotgun Sequence of Streptomyces sp. strain CWH03.</title>
        <authorList>
            <person name="Dohra H."/>
            <person name="Kodani S."/>
            <person name="Yamamura H."/>
        </authorList>
    </citation>
    <scope>NUCLEOTIDE SEQUENCE [LARGE SCALE GENOMIC DNA]</scope>
    <source>
        <strain evidence="1 2">CWH03</strain>
    </source>
</reference>
<dbReference type="RefSeq" id="WP_173264439.1">
    <property type="nucleotide sequence ID" value="NZ_BLLG01000006.1"/>
</dbReference>
<dbReference type="AlphaFoldDB" id="A0A6A0AUL3"/>
<gene>
    <name evidence="1" type="ORF">SCWH03_28330</name>
</gene>
<organism evidence="1 2">
    <name type="scientific">Streptomyces pacificus</name>
    <dbReference type="NCBI Taxonomy" id="2705029"/>
    <lineage>
        <taxon>Bacteria</taxon>
        <taxon>Bacillati</taxon>
        <taxon>Actinomycetota</taxon>
        <taxon>Actinomycetes</taxon>
        <taxon>Kitasatosporales</taxon>
        <taxon>Streptomycetaceae</taxon>
        <taxon>Streptomyces</taxon>
    </lineage>
</organism>
<proteinExistence type="predicted"/>